<dbReference type="Pfam" id="PF00931">
    <property type="entry name" value="NB-ARC"/>
    <property type="match status" value="1"/>
</dbReference>
<evidence type="ECO:0000256" key="4">
    <source>
        <dbReference type="ARBA" id="ARBA00022821"/>
    </source>
</evidence>
<organism evidence="12 13">
    <name type="scientific">Ricinus communis</name>
    <name type="common">Castor bean</name>
    <dbReference type="NCBI Taxonomy" id="3988"/>
    <lineage>
        <taxon>Eukaryota</taxon>
        <taxon>Viridiplantae</taxon>
        <taxon>Streptophyta</taxon>
        <taxon>Embryophyta</taxon>
        <taxon>Tracheophyta</taxon>
        <taxon>Spermatophyta</taxon>
        <taxon>Magnoliopsida</taxon>
        <taxon>eudicotyledons</taxon>
        <taxon>Gunneridae</taxon>
        <taxon>Pentapetalae</taxon>
        <taxon>rosids</taxon>
        <taxon>fabids</taxon>
        <taxon>Malpighiales</taxon>
        <taxon>Euphorbiaceae</taxon>
        <taxon>Acalyphoideae</taxon>
        <taxon>Acalypheae</taxon>
        <taxon>Ricinus</taxon>
    </lineage>
</organism>
<keyword evidence="13" id="KW-1185">Reference proteome</keyword>
<comment type="catalytic activity">
    <reaction evidence="6">
        <text>NAD(+) + H2O = ADP-D-ribose + nicotinamide + H(+)</text>
        <dbReference type="Rhea" id="RHEA:16301"/>
        <dbReference type="ChEBI" id="CHEBI:15377"/>
        <dbReference type="ChEBI" id="CHEBI:15378"/>
        <dbReference type="ChEBI" id="CHEBI:17154"/>
        <dbReference type="ChEBI" id="CHEBI:57540"/>
        <dbReference type="ChEBI" id="CHEBI:57967"/>
        <dbReference type="EC" id="3.2.2.6"/>
    </reaction>
    <physiologicalReaction direction="left-to-right" evidence="6">
        <dbReference type="Rhea" id="RHEA:16302"/>
    </physiologicalReaction>
</comment>
<dbReference type="PRINTS" id="PR00364">
    <property type="entry name" value="DISEASERSIST"/>
</dbReference>
<dbReference type="PANTHER" id="PTHR11017:SF362">
    <property type="entry name" value="TIR DOMAIN-CONTAINING PROTEIN"/>
    <property type="match status" value="1"/>
</dbReference>
<evidence type="ECO:0000313" key="13">
    <source>
        <dbReference type="Proteomes" id="UP000008311"/>
    </source>
</evidence>
<dbReference type="Pfam" id="PF13855">
    <property type="entry name" value="LRR_8"/>
    <property type="match status" value="1"/>
</dbReference>
<evidence type="ECO:0000313" key="12">
    <source>
        <dbReference type="EMBL" id="EEF40577.1"/>
    </source>
</evidence>
<evidence type="ECO:0000256" key="6">
    <source>
        <dbReference type="ARBA" id="ARBA00047304"/>
    </source>
</evidence>
<evidence type="ECO:0000259" key="11">
    <source>
        <dbReference type="Pfam" id="PF23598"/>
    </source>
</evidence>
<dbReference type="Pfam" id="PF20160">
    <property type="entry name" value="C-JID"/>
    <property type="match status" value="1"/>
</dbReference>
<dbReference type="GO" id="GO:0061809">
    <property type="term" value="F:NAD+ nucleosidase activity, cyclic ADP-ribose generating"/>
    <property type="evidence" value="ECO:0007669"/>
    <property type="project" value="UniProtKB-EC"/>
</dbReference>
<dbReference type="Proteomes" id="UP000008311">
    <property type="component" value="Unassembled WGS sequence"/>
</dbReference>
<dbReference type="InterPro" id="IPR001611">
    <property type="entry name" value="Leu-rich_rpt"/>
</dbReference>
<evidence type="ECO:0000256" key="5">
    <source>
        <dbReference type="ARBA" id="ARBA00023027"/>
    </source>
</evidence>
<dbReference type="EMBL" id="EQ973883">
    <property type="protein sequence ID" value="EEF40577.1"/>
    <property type="molecule type" value="Genomic_DNA"/>
</dbReference>
<dbReference type="InterPro" id="IPR058192">
    <property type="entry name" value="WHD_ROQ1-like"/>
</dbReference>
<dbReference type="GO" id="GO:0051707">
    <property type="term" value="P:response to other organism"/>
    <property type="evidence" value="ECO:0007669"/>
    <property type="project" value="UniProtKB-ARBA"/>
</dbReference>
<dbReference type="SMART" id="SM00369">
    <property type="entry name" value="LRR_TYP"/>
    <property type="match status" value="4"/>
</dbReference>
<feature type="domain" description="Disease resistance protein Roq1-like winged-helix" evidence="10">
    <location>
        <begin position="215"/>
        <end position="283"/>
    </location>
</feature>
<evidence type="ECO:0000259" key="9">
    <source>
        <dbReference type="Pfam" id="PF20160"/>
    </source>
</evidence>
<dbReference type="InterPro" id="IPR003591">
    <property type="entry name" value="Leu-rich_rpt_typical-subtyp"/>
</dbReference>
<protein>
    <recommendedName>
        <fullName evidence="1">ADP-ribosyl cyclase/cyclic ADP-ribose hydrolase</fullName>
        <ecNumber evidence="1">3.2.2.6</ecNumber>
    </recommendedName>
</protein>
<accession>B9S6Z8</accession>
<dbReference type="Pfam" id="PF23282">
    <property type="entry name" value="WHD_ROQ1"/>
    <property type="match status" value="1"/>
</dbReference>
<evidence type="ECO:0000256" key="2">
    <source>
        <dbReference type="ARBA" id="ARBA00022614"/>
    </source>
</evidence>
<dbReference type="SUPFAM" id="SSF52540">
    <property type="entry name" value="P-loop containing nucleoside triphosphate hydrolases"/>
    <property type="match status" value="1"/>
</dbReference>
<gene>
    <name evidence="12" type="ORF">RCOM_1330180</name>
</gene>
<dbReference type="STRING" id="3988.B9S6Z8"/>
<dbReference type="FunFam" id="1.10.8.430:FF:000002">
    <property type="entry name" value="Disease resistance protein (TIR-NBS-LRR class)"/>
    <property type="match status" value="1"/>
</dbReference>
<dbReference type="InterPro" id="IPR055414">
    <property type="entry name" value="LRR_R13L4/SHOC2-like"/>
</dbReference>
<keyword evidence="2" id="KW-0433">Leucine-rich repeat</keyword>
<evidence type="ECO:0000256" key="3">
    <source>
        <dbReference type="ARBA" id="ARBA00022737"/>
    </source>
</evidence>
<keyword evidence="3" id="KW-0677">Repeat</keyword>
<feature type="domain" description="C-JID" evidence="9">
    <location>
        <begin position="787"/>
        <end position="923"/>
    </location>
</feature>
<dbReference type="Gene3D" id="3.80.10.10">
    <property type="entry name" value="Ribonuclease Inhibitor"/>
    <property type="match status" value="2"/>
</dbReference>
<evidence type="ECO:0000259" key="10">
    <source>
        <dbReference type="Pfam" id="PF23282"/>
    </source>
</evidence>
<keyword evidence="5" id="KW-0520">NAD</keyword>
<dbReference type="EC" id="3.2.2.6" evidence="1"/>
<evidence type="ECO:0000256" key="1">
    <source>
        <dbReference type="ARBA" id="ARBA00011982"/>
    </source>
</evidence>
<dbReference type="InParanoid" id="B9S6Z8"/>
<dbReference type="eggNOG" id="ENOG502R41B">
    <property type="taxonomic scope" value="Eukaryota"/>
</dbReference>
<evidence type="ECO:0000259" key="8">
    <source>
        <dbReference type="Pfam" id="PF00931"/>
    </source>
</evidence>
<dbReference type="InterPro" id="IPR002182">
    <property type="entry name" value="NB-ARC"/>
</dbReference>
<dbReference type="AlphaFoldDB" id="B9S6Z8"/>
<keyword evidence="4" id="KW-0611">Plant defense</keyword>
<dbReference type="GO" id="GO:0006952">
    <property type="term" value="P:defense response"/>
    <property type="evidence" value="ECO:0007669"/>
    <property type="project" value="UniProtKB-KW"/>
</dbReference>
<dbReference type="InterPro" id="IPR044974">
    <property type="entry name" value="Disease_R_plants"/>
</dbReference>
<dbReference type="Gene3D" id="1.10.8.430">
    <property type="entry name" value="Helical domain of apoptotic protease-activating factors"/>
    <property type="match status" value="1"/>
</dbReference>
<dbReference type="InterPro" id="IPR032675">
    <property type="entry name" value="LRR_dom_sf"/>
</dbReference>
<feature type="domain" description="Disease resistance R13L4/SHOC-2-like LRR" evidence="11">
    <location>
        <begin position="478"/>
        <end position="601"/>
    </location>
</feature>
<feature type="compositionally biased region" description="Basic and acidic residues" evidence="7">
    <location>
        <begin position="981"/>
        <end position="994"/>
    </location>
</feature>
<dbReference type="Gene3D" id="3.40.50.300">
    <property type="entry name" value="P-loop containing nucleotide triphosphate hydrolases"/>
    <property type="match status" value="1"/>
</dbReference>
<dbReference type="GO" id="GO:0043531">
    <property type="term" value="F:ADP binding"/>
    <property type="evidence" value="ECO:0007669"/>
    <property type="project" value="InterPro"/>
</dbReference>
<dbReference type="SUPFAM" id="SSF52058">
    <property type="entry name" value="L domain-like"/>
    <property type="match status" value="2"/>
</dbReference>
<name>B9S6Z8_RICCO</name>
<feature type="region of interest" description="Disordered" evidence="7">
    <location>
        <begin position="969"/>
        <end position="994"/>
    </location>
</feature>
<dbReference type="PANTHER" id="PTHR11017">
    <property type="entry name" value="LEUCINE-RICH REPEAT-CONTAINING PROTEIN"/>
    <property type="match status" value="1"/>
</dbReference>
<proteinExistence type="predicted"/>
<dbReference type="InterPro" id="IPR042197">
    <property type="entry name" value="Apaf_helical"/>
</dbReference>
<reference evidence="13" key="1">
    <citation type="journal article" date="2010" name="Nat. Biotechnol.">
        <title>Draft genome sequence of the oilseed species Ricinus communis.</title>
        <authorList>
            <person name="Chan A.P."/>
            <person name="Crabtree J."/>
            <person name="Zhao Q."/>
            <person name="Lorenzi H."/>
            <person name="Orvis J."/>
            <person name="Puiu D."/>
            <person name="Melake-Berhan A."/>
            <person name="Jones K.M."/>
            <person name="Redman J."/>
            <person name="Chen G."/>
            <person name="Cahoon E.B."/>
            <person name="Gedil M."/>
            <person name="Stanke M."/>
            <person name="Haas B.J."/>
            <person name="Wortman J.R."/>
            <person name="Fraser-Liggett C.M."/>
            <person name="Ravel J."/>
            <person name="Rabinowicz P.D."/>
        </authorList>
    </citation>
    <scope>NUCLEOTIDE SEQUENCE [LARGE SCALE GENOMIC DNA]</scope>
    <source>
        <strain evidence="13">cv. Hale</strain>
    </source>
</reference>
<evidence type="ECO:0000256" key="7">
    <source>
        <dbReference type="SAM" id="MobiDB-lite"/>
    </source>
</evidence>
<sequence length="994" mass="112446">MGGIGKTTIAGVIFNRISALFDSCCFLADVRKESETTGLPHLQEALFSMLLEDENLNMHMLSTEPSCIKTRLHRKKVLVVLDDVNSSRQLELLAGIHWYGPGSRIIITTRDRHLLVSHAVDFVYEVKDLNEEHALELFSRYAFKQKHRTAEFTELSIRAIDYCKGLPLALKVLGSSLYGRSENQWNDSLNRLEKHFNKDIQQTLRISFDGLAELNKSLFLDIACYFRGQDKDYVAKLLKSFGFFPESGISELIDHSLVTVFDNTLGMHDLLQDMGRDIVRQQSLKDPGKRSRLWDHEDVVQVLMEESGSEHVECMVIDLSKTDEKKFSVEAFMKMKNLRLLDVHGAYGDRKIHLSGDFEFLYYKLKCLCWEGYPLKYLPSNFNPKKIIMLEMPQSSIKRLWGGRLELKELQFIDLSHSQYLTETPDFTGVPNLETLILEGCTSLSKVHPSIGVLKKLILLNLKDCNCLRSLPGSIGLESLNVLVLSGCSKLEKFPEIVGDMAHLSKLGLDGTAIAEVPHSFANLTGLTFLSLRNCKNLEKLPSNINSLKYLKNLDLFGCSKLKSLPDSLGYLECLEKLDLGKTSVRQPPSSIRLLKYLKVLSFHGIGPIAWQWPYKILSIFGITHDAVGLSLPSLNGLLSLTELDLSDCNLSDKMIPADFYTLSSLEVLNIGRNNFVNIPASISQLPRLRFLYLDDCKNLKALRKLPTTIHEISANNCTSLETLSSPEVIADKWNWPIFYFTNCSKLAVNQGNDSTAFKFLRSHLQSLPMSQLQDASYTGCRFDVIVPGTEVPAWFSHQNVGSSLIIQLTPKWYNEKFKGLAICLSFATHENPHLLPDGLSTDIAIYCKLEAVEYTSTSSFKFLIYRVPSLKSNHLWMGFHSRIGFGKSNWLNNCGYLKVSFESSVPCMEVKYCGIRFVYDQDEDDYNLIPFQSSHLHLSENLGLDYQAVDVPMVVQEACKLKRGYDDYNEAGSSSSGSSYKEEEPYAKRLKEF</sequence>
<dbReference type="Pfam" id="PF23598">
    <property type="entry name" value="LRR_14"/>
    <property type="match status" value="1"/>
</dbReference>
<dbReference type="InterPro" id="IPR045344">
    <property type="entry name" value="C-JID"/>
</dbReference>
<feature type="domain" description="NB-ARC" evidence="8">
    <location>
        <begin position="1"/>
        <end position="146"/>
    </location>
</feature>
<dbReference type="InterPro" id="IPR027417">
    <property type="entry name" value="P-loop_NTPase"/>
</dbReference>